<dbReference type="InterPro" id="IPR017741">
    <property type="entry name" value="FAD-dependent_OxRdtase_HpnW"/>
</dbReference>
<evidence type="ECO:0000256" key="1">
    <source>
        <dbReference type="ARBA" id="ARBA00001974"/>
    </source>
</evidence>
<accession>A0A840LCS3</accession>
<evidence type="ECO:0000259" key="5">
    <source>
        <dbReference type="Pfam" id="PF01266"/>
    </source>
</evidence>
<evidence type="ECO:0000313" key="6">
    <source>
        <dbReference type="EMBL" id="MBB4843859.1"/>
    </source>
</evidence>
<comment type="caution">
    <text evidence="6">The sequence shown here is derived from an EMBL/GenBank/DDBJ whole genome shotgun (WGS) entry which is preliminary data.</text>
</comment>
<name>A0A840LCS3_9BURK</name>
<dbReference type="SUPFAM" id="SSF51905">
    <property type="entry name" value="FAD/NAD(P)-binding domain"/>
    <property type="match status" value="1"/>
</dbReference>
<dbReference type="AlphaFoldDB" id="A0A840LCS3"/>
<dbReference type="RefSeq" id="WP_409993740.1">
    <property type="nucleotide sequence ID" value="NZ_JACHLP010000004.1"/>
</dbReference>
<evidence type="ECO:0000256" key="4">
    <source>
        <dbReference type="ARBA" id="ARBA00023002"/>
    </source>
</evidence>
<proteinExistence type="inferred from homology"/>
<reference evidence="6 7" key="1">
    <citation type="submission" date="2020-08" db="EMBL/GenBank/DDBJ databases">
        <title>Functional genomics of gut bacteria from endangered species of beetles.</title>
        <authorList>
            <person name="Carlos-Shanley C."/>
        </authorList>
    </citation>
    <scope>NUCLEOTIDE SEQUENCE [LARGE SCALE GENOMIC DNA]</scope>
    <source>
        <strain evidence="6 7">S00239</strain>
    </source>
</reference>
<keyword evidence="4" id="KW-0560">Oxidoreductase</keyword>
<evidence type="ECO:0000256" key="3">
    <source>
        <dbReference type="ARBA" id="ARBA00022630"/>
    </source>
</evidence>
<dbReference type="Gene3D" id="3.30.9.10">
    <property type="entry name" value="D-Amino Acid Oxidase, subunit A, domain 2"/>
    <property type="match status" value="1"/>
</dbReference>
<dbReference type="GO" id="GO:0005737">
    <property type="term" value="C:cytoplasm"/>
    <property type="evidence" value="ECO:0007669"/>
    <property type="project" value="TreeGrafter"/>
</dbReference>
<feature type="domain" description="FAD dependent oxidoreductase" evidence="5">
    <location>
        <begin position="6"/>
        <end position="368"/>
    </location>
</feature>
<protein>
    <submittedName>
        <fullName evidence="6">FAD dependent oxidoreductase TIGR03364</fullName>
    </submittedName>
</protein>
<sequence>MTMKCDVLVVGAGIVGLAHALVAARQGLKVLVLERDAACIGASIRNFGFVTVTGQKAGASWARARRSREVWADVAPQAGIEVLHQGLCLAARREEALAVVDAFARSEMGQGCELLSAEVAATRFPSLRLEAQRALLYSPHELRVESRSAIPRLATWLALRYGVEFRFGESVLAVQAPHVQSSRASYQAERVVVCGGAELNGLFAERWLPHKLRLCQLQMLRVRPQAGFKLPASVMGELSLVRYEGYSELPEAQALRERLQAEEGESLAHGIHLIVVQSADGSLVVGDSHHYGPVLPPFASEAVDELILRHLHEALPLREARVEERWVGTYPSSASEPCLVEAPDAQTRAVTVSSGTGASTAFGLAEEVFAAW</sequence>
<dbReference type="InterPro" id="IPR036188">
    <property type="entry name" value="FAD/NAD-bd_sf"/>
</dbReference>
<dbReference type="PANTHER" id="PTHR13847:SF286">
    <property type="entry name" value="D-AMINO ACID DEHYDROGENASE"/>
    <property type="match status" value="1"/>
</dbReference>
<comment type="cofactor">
    <cofactor evidence="1">
        <name>FAD</name>
        <dbReference type="ChEBI" id="CHEBI:57692"/>
    </cofactor>
</comment>
<dbReference type="Pfam" id="PF01266">
    <property type="entry name" value="DAO"/>
    <property type="match status" value="1"/>
</dbReference>
<evidence type="ECO:0000256" key="2">
    <source>
        <dbReference type="ARBA" id="ARBA00009410"/>
    </source>
</evidence>
<keyword evidence="3" id="KW-0285">Flavoprotein</keyword>
<dbReference type="EMBL" id="JACHLP010000004">
    <property type="protein sequence ID" value="MBB4843859.1"/>
    <property type="molecule type" value="Genomic_DNA"/>
</dbReference>
<comment type="similarity">
    <text evidence="2">Belongs to the DadA oxidoreductase family.</text>
</comment>
<organism evidence="6 7">
    <name type="scientific">Roseateles oligotrophus</name>
    <dbReference type="NCBI Taxonomy" id="1769250"/>
    <lineage>
        <taxon>Bacteria</taxon>
        <taxon>Pseudomonadati</taxon>
        <taxon>Pseudomonadota</taxon>
        <taxon>Betaproteobacteria</taxon>
        <taxon>Burkholderiales</taxon>
        <taxon>Sphaerotilaceae</taxon>
        <taxon>Roseateles</taxon>
    </lineage>
</organism>
<gene>
    <name evidence="6" type="ORF">HNP55_002382</name>
</gene>
<dbReference type="GO" id="GO:0016491">
    <property type="term" value="F:oxidoreductase activity"/>
    <property type="evidence" value="ECO:0007669"/>
    <property type="project" value="UniProtKB-KW"/>
</dbReference>
<dbReference type="InterPro" id="IPR006076">
    <property type="entry name" value="FAD-dep_OxRdtase"/>
</dbReference>
<dbReference type="NCBIfam" id="TIGR03364">
    <property type="entry name" value="HpnW_proposed"/>
    <property type="match status" value="1"/>
</dbReference>
<evidence type="ECO:0000313" key="7">
    <source>
        <dbReference type="Proteomes" id="UP000562027"/>
    </source>
</evidence>
<dbReference type="PANTHER" id="PTHR13847">
    <property type="entry name" value="SARCOSINE DEHYDROGENASE-RELATED"/>
    <property type="match status" value="1"/>
</dbReference>
<dbReference type="PRINTS" id="PR00420">
    <property type="entry name" value="RNGMNOXGNASE"/>
</dbReference>
<keyword evidence="7" id="KW-1185">Reference proteome</keyword>
<dbReference type="Proteomes" id="UP000562027">
    <property type="component" value="Unassembled WGS sequence"/>
</dbReference>
<dbReference type="Gene3D" id="3.50.50.60">
    <property type="entry name" value="FAD/NAD(P)-binding domain"/>
    <property type="match status" value="1"/>
</dbReference>